<feature type="domain" description="CdaR GGDEF-like" evidence="3">
    <location>
        <begin position="170"/>
        <end position="267"/>
    </location>
</feature>
<dbReference type="SUPFAM" id="SSF46689">
    <property type="entry name" value="Homeodomain-like"/>
    <property type="match status" value="1"/>
</dbReference>
<dbReference type="Proteomes" id="UP000542210">
    <property type="component" value="Unassembled WGS sequence"/>
</dbReference>
<dbReference type="RefSeq" id="WP_184880449.1">
    <property type="nucleotide sequence ID" value="NZ_BOOV01000015.1"/>
</dbReference>
<dbReference type="PANTHER" id="PTHR33744:SF17">
    <property type="entry name" value="CONSERVED PROTEIN"/>
    <property type="match status" value="1"/>
</dbReference>
<dbReference type="InterPro" id="IPR042070">
    <property type="entry name" value="PucR_C-HTH_sf"/>
</dbReference>
<accession>A0A7W7GAG3</accession>
<evidence type="ECO:0000313" key="4">
    <source>
        <dbReference type="EMBL" id="MBB4701394.1"/>
    </source>
</evidence>
<evidence type="ECO:0000256" key="1">
    <source>
        <dbReference type="ARBA" id="ARBA00006754"/>
    </source>
</evidence>
<dbReference type="InterPro" id="IPR051448">
    <property type="entry name" value="CdaR-like_regulators"/>
</dbReference>
<comment type="caution">
    <text evidence="4">The sequence shown here is derived from an EMBL/GenBank/DDBJ whole genome shotgun (WGS) entry which is preliminary data.</text>
</comment>
<dbReference type="PANTHER" id="PTHR33744">
    <property type="entry name" value="CARBOHYDRATE DIACID REGULATOR"/>
    <property type="match status" value="1"/>
</dbReference>
<dbReference type="InterPro" id="IPR009057">
    <property type="entry name" value="Homeodomain-like_sf"/>
</dbReference>
<evidence type="ECO:0000259" key="3">
    <source>
        <dbReference type="Pfam" id="PF17853"/>
    </source>
</evidence>
<dbReference type="AlphaFoldDB" id="A0A7W7GAG3"/>
<gene>
    <name evidence="4" type="ORF">BJ982_002938</name>
</gene>
<dbReference type="Pfam" id="PF17853">
    <property type="entry name" value="GGDEF_2"/>
    <property type="match status" value="1"/>
</dbReference>
<dbReference type="Gene3D" id="1.10.10.2840">
    <property type="entry name" value="PucR C-terminal helix-turn-helix domain"/>
    <property type="match status" value="1"/>
</dbReference>
<name>A0A7W7GAG3_9ACTN</name>
<keyword evidence="5" id="KW-1185">Reference proteome</keyword>
<sequence length="387" mass="42935">MSLDDKLQDLADRLGVALVVLDRDLKLVAYSIHDNATRRGRLARLLAESASPLTDALVKEYQLWAATRPVRLKDDGENGPRVVLPLRHERQLVGYVYHVEDREPTADDLSLLESAATEIGVLMALRISDLRHRTEHSKLLLSALLGDSPAGRRQAAETLVREGLIEDVDQYSVLVCQAPDTLPRSLVRLAVEATLEFTARATTVKIVGATLGLDGVVLFPRPVNRERLDRALFGPRLEDIVAGVGSVKPSLAEAVDSYREARLACRASRLDPQRYGKRVFWADLGLDRLLLQLPLERLTPEDFPVAVQRLLASPHGVELAGTLEAYLECGGEIQGTARRLSVHRSTLYYRLDRIREIVGYDITDSALRLDLHAGLRIARLAGHWPKG</sequence>
<dbReference type="InterPro" id="IPR041522">
    <property type="entry name" value="CdaR_GGDEF"/>
</dbReference>
<dbReference type="Pfam" id="PF13556">
    <property type="entry name" value="HTH_30"/>
    <property type="match status" value="1"/>
</dbReference>
<evidence type="ECO:0008006" key="6">
    <source>
        <dbReference type="Google" id="ProtNLM"/>
    </source>
</evidence>
<evidence type="ECO:0000313" key="5">
    <source>
        <dbReference type="Proteomes" id="UP000542210"/>
    </source>
</evidence>
<organism evidence="4 5">
    <name type="scientific">Sphaerisporangium siamense</name>
    <dbReference type="NCBI Taxonomy" id="795645"/>
    <lineage>
        <taxon>Bacteria</taxon>
        <taxon>Bacillati</taxon>
        <taxon>Actinomycetota</taxon>
        <taxon>Actinomycetes</taxon>
        <taxon>Streptosporangiales</taxon>
        <taxon>Streptosporangiaceae</taxon>
        <taxon>Sphaerisporangium</taxon>
    </lineage>
</organism>
<dbReference type="InterPro" id="IPR025736">
    <property type="entry name" value="PucR_C-HTH_dom"/>
</dbReference>
<protein>
    <recommendedName>
        <fullName evidence="6">PucR family transcriptional regulator</fullName>
    </recommendedName>
</protein>
<feature type="domain" description="PucR C-terminal helix-turn-helix" evidence="2">
    <location>
        <begin position="319"/>
        <end position="377"/>
    </location>
</feature>
<reference evidence="4 5" key="1">
    <citation type="submission" date="2020-08" db="EMBL/GenBank/DDBJ databases">
        <title>Sequencing the genomes of 1000 actinobacteria strains.</title>
        <authorList>
            <person name="Klenk H.-P."/>
        </authorList>
    </citation>
    <scope>NUCLEOTIDE SEQUENCE [LARGE SCALE GENOMIC DNA]</scope>
    <source>
        <strain evidence="4 5">DSM 45784</strain>
    </source>
</reference>
<evidence type="ECO:0000259" key="2">
    <source>
        <dbReference type="Pfam" id="PF13556"/>
    </source>
</evidence>
<dbReference type="EMBL" id="JACHND010000001">
    <property type="protein sequence ID" value="MBB4701394.1"/>
    <property type="molecule type" value="Genomic_DNA"/>
</dbReference>
<comment type="similarity">
    <text evidence="1">Belongs to the CdaR family.</text>
</comment>
<proteinExistence type="inferred from homology"/>